<evidence type="ECO:0000313" key="15">
    <source>
        <dbReference type="Proteomes" id="UP000571554"/>
    </source>
</evidence>
<organism evidence="14 15">
    <name type="scientific">Paraburkholderia bannensis</name>
    <dbReference type="NCBI Taxonomy" id="765414"/>
    <lineage>
        <taxon>Bacteria</taxon>
        <taxon>Pseudomonadati</taxon>
        <taxon>Pseudomonadota</taxon>
        <taxon>Betaproteobacteria</taxon>
        <taxon>Burkholderiales</taxon>
        <taxon>Burkholderiaceae</taxon>
        <taxon>Paraburkholderia</taxon>
    </lineage>
</organism>
<dbReference type="Proteomes" id="UP000571554">
    <property type="component" value="Unassembled WGS sequence"/>
</dbReference>
<feature type="transmembrane region" description="Helical" evidence="12">
    <location>
        <begin position="478"/>
        <end position="496"/>
    </location>
</feature>
<proteinExistence type="inferred from homology"/>
<evidence type="ECO:0000256" key="11">
    <source>
        <dbReference type="SAM" id="MobiDB-lite"/>
    </source>
</evidence>
<feature type="transmembrane region" description="Helical" evidence="12">
    <location>
        <begin position="426"/>
        <end position="446"/>
    </location>
</feature>
<evidence type="ECO:0000256" key="8">
    <source>
        <dbReference type="ARBA" id="ARBA00022989"/>
    </source>
</evidence>
<dbReference type="PANTHER" id="PTHR42837">
    <property type="entry name" value="REGULATOR OF SIGMA-E PROTEASE RSEP"/>
    <property type="match status" value="1"/>
</dbReference>
<reference evidence="14 15" key="1">
    <citation type="submission" date="2020-08" db="EMBL/GenBank/DDBJ databases">
        <title>Above-ground endophytic microbial communities from plants in different locations in the United States.</title>
        <authorList>
            <person name="Frank C."/>
        </authorList>
    </citation>
    <scope>NUCLEOTIDE SEQUENCE [LARGE SCALE GENOMIC DNA]</scope>
    <source>
        <strain evidence="14 15">WP4_2_2</strain>
    </source>
</reference>
<evidence type="ECO:0000313" key="14">
    <source>
        <dbReference type="EMBL" id="MBB6101565.1"/>
    </source>
</evidence>
<dbReference type="PROSITE" id="PS50106">
    <property type="entry name" value="PDZ"/>
    <property type="match status" value="1"/>
</dbReference>
<sequence length="501" mass="52805">MNLLTELVAFVVAIGVLVVVHEYGHYSVARLCGVKVLRFSIGFGRPLLQWVSKKSGTEWTISALPLGGYVKMLDEREFADRPNSISPDDLPHAFNRQSVGKRIAIVAAGPIANFILAIVLLAVVYASGVSEPAAVVAAPPAQSVAAQAGFQGGETVLAVSAANGNGMEQVRSWADLRWKLLSAAFDHRHVVVAARDAHAGSASSDYSLDLSHLESKDLDDDFMSRIGFEPGGGTLRIAGVEPGSAAQQAGLQKGDRLSAIDGHPVDSASSFITYVKAHAGKPVQLQILRGGPVPDVNKDARKDANKDGSLADDQSEAQNNAANTATATTPQSLTIAVTPAIQRDEETGQQVGRIGAALSAQGPSVEVRYGLLESARLGANRTWDIGVYSLRMFGRMLTGEASLKNLSGPVTIADYAGKSARLGPSAFLSFLALVSISLGVLNLLPIPVLDGGHLLYYAVEAVTGKTVSDRWQMVLQRAGLACIVALSAIALFNDLARLIHF</sequence>
<comment type="similarity">
    <text evidence="3">Belongs to the peptidase M50B family.</text>
</comment>
<dbReference type="Pfam" id="PF17820">
    <property type="entry name" value="PDZ_6"/>
    <property type="match status" value="1"/>
</dbReference>
<keyword evidence="8 12" id="KW-1133">Transmembrane helix</keyword>
<dbReference type="InterPro" id="IPR041489">
    <property type="entry name" value="PDZ_6"/>
</dbReference>
<dbReference type="CDD" id="cd06163">
    <property type="entry name" value="S2P-M50_PDZ_RseP-like"/>
    <property type="match status" value="2"/>
</dbReference>
<feature type="transmembrane region" description="Helical" evidence="12">
    <location>
        <begin position="103"/>
        <end position="126"/>
    </location>
</feature>
<feature type="region of interest" description="Disordered" evidence="11">
    <location>
        <begin position="289"/>
        <end position="328"/>
    </location>
</feature>
<keyword evidence="10 12" id="KW-0472">Membrane</keyword>
<keyword evidence="4 14" id="KW-0645">Protease</keyword>
<dbReference type="RefSeq" id="WP_183723121.1">
    <property type="nucleotide sequence ID" value="NZ_JACHBW010000003.1"/>
</dbReference>
<evidence type="ECO:0000256" key="4">
    <source>
        <dbReference type="ARBA" id="ARBA00022670"/>
    </source>
</evidence>
<keyword evidence="7" id="KW-0862">Zinc</keyword>
<evidence type="ECO:0000256" key="7">
    <source>
        <dbReference type="ARBA" id="ARBA00022833"/>
    </source>
</evidence>
<dbReference type="CDD" id="cd23081">
    <property type="entry name" value="cpPDZ_EcRseP-like"/>
    <property type="match status" value="1"/>
</dbReference>
<keyword evidence="15" id="KW-1185">Reference proteome</keyword>
<dbReference type="Gene3D" id="2.30.42.10">
    <property type="match status" value="2"/>
</dbReference>
<keyword evidence="6 14" id="KW-0378">Hydrolase</keyword>
<feature type="domain" description="PDZ" evidence="13">
    <location>
        <begin position="207"/>
        <end position="269"/>
    </location>
</feature>
<keyword evidence="5 12" id="KW-0812">Transmembrane</keyword>
<dbReference type="GO" id="GO:0016020">
    <property type="term" value="C:membrane"/>
    <property type="evidence" value="ECO:0007669"/>
    <property type="project" value="UniProtKB-SubCell"/>
</dbReference>
<dbReference type="InterPro" id="IPR008915">
    <property type="entry name" value="Peptidase_M50"/>
</dbReference>
<comment type="subcellular location">
    <subcellularLocation>
        <location evidence="2">Membrane</location>
        <topology evidence="2">Multi-pass membrane protein</topology>
    </subcellularLocation>
</comment>
<dbReference type="InterPro" id="IPR036034">
    <property type="entry name" value="PDZ_sf"/>
</dbReference>
<feature type="compositionally biased region" description="Low complexity" evidence="11">
    <location>
        <begin position="319"/>
        <end position="328"/>
    </location>
</feature>
<accession>A0A7W9WPZ6</accession>
<evidence type="ECO:0000256" key="1">
    <source>
        <dbReference type="ARBA" id="ARBA00001947"/>
    </source>
</evidence>
<dbReference type="GO" id="GO:0006508">
    <property type="term" value="P:proteolysis"/>
    <property type="evidence" value="ECO:0007669"/>
    <property type="project" value="UniProtKB-KW"/>
</dbReference>
<evidence type="ECO:0000256" key="9">
    <source>
        <dbReference type="ARBA" id="ARBA00023049"/>
    </source>
</evidence>
<dbReference type="AlphaFoldDB" id="A0A7W9WPZ6"/>
<keyword evidence="9" id="KW-0482">Metalloprotease</keyword>
<dbReference type="Pfam" id="PF02163">
    <property type="entry name" value="Peptidase_M50"/>
    <property type="match status" value="1"/>
</dbReference>
<evidence type="ECO:0000256" key="2">
    <source>
        <dbReference type="ARBA" id="ARBA00004141"/>
    </source>
</evidence>
<comment type="cofactor">
    <cofactor evidence="1">
        <name>Zn(2+)</name>
        <dbReference type="ChEBI" id="CHEBI:29105"/>
    </cofactor>
</comment>
<evidence type="ECO:0000256" key="10">
    <source>
        <dbReference type="ARBA" id="ARBA00023136"/>
    </source>
</evidence>
<evidence type="ECO:0000256" key="5">
    <source>
        <dbReference type="ARBA" id="ARBA00022692"/>
    </source>
</evidence>
<dbReference type="GO" id="GO:0004222">
    <property type="term" value="F:metalloendopeptidase activity"/>
    <property type="evidence" value="ECO:0007669"/>
    <property type="project" value="InterPro"/>
</dbReference>
<dbReference type="InterPro" id="IPR004387">
    <property type="entry name" value="Pept_M50_Zn"/>
</dbReference>
<comment type="caution">
    <text evidence="14">The sequence shown here is derived from an EMBL/GenBank/DDBJ whole genome shotgun (WGS) entry which is preliminary data.</text>
</comment>
<gene>
    <name evidence="14" type="ORF">F4827_001399</name>
</gene>
<name>A0A7W9WPZ6_9BURK</name>
<dbReference type="NCBIfam" id="TIGR00054">
    <property type="entry name" value="RIP metalloprotease RseP"/>
    <property type="match status" value="1"/>
</dbReference>
<dbReference type="EMBL" id="JACHBW010000003">
    <property type="protein sequence ID" value="MBB6101565.1"/>
    <property type="molecule type" value="Genomic_DNA"/>
</dbReference>
<dbReference type="SMART" id="SM00228">
    <property type="entry name" value="PDZ"/>
    <property type="match status" value="1"/>
</dbReference>
<feature type="compositionally biased region" description="Basic and acidic residues" evidence="11">
    <location>
        <begin position="296"/>
        <end position="306"/>
    </location>
</feature>
<dbReference type="EC" id="3.4.24.-" evidence="14"/>
<dbReference type="InterPro" id="IPR001478">
    <property type="entry name" value="PDZ"/>
</dbReference>
<protein>
    <submittedName>
        <fullName evidence="14">Regulator of sigma E protease</fullName>
        <ecNumber evidence="14">3.4.24.-</ecNumber>
    </submittedName>
</protein>
<dbReference type="SUPFAM" id="SSF50156">
    <property type="entry name" value="PDZ domain-like"/>
    <property type="match status" value="2"/>
</dbReference>
<evidence type="ECO:0000259" key="13">
    <source>
        <dbReference type="PROSITE" id="PS50106"/>
    </source>
</evidence>
<evidence type="ECO:0000256" key="6">
    <source>
        <dbReference type="ARBA" id="ARBA00022801"/>
    </source>
</evidence>
<evidence type="ECO:0000256" key="3">
    <source>
        <dbReference type="ARBA" id="ARBA00007931"/>
    </source>
</evidence>
<evidence type="ECO:0000256" key="12">
    <source>
        <dbReference type="SAM" id="Phobius"/>
    </source>
</evidence>
<dbReference type="PANTHER" id="PTHR42837:SF2">
    <property type="entry name" value="MEMBRANE METALLOPROTEASE ARASP2, CHLOROPLASTIC-RELATED"/>
    <property type="match status" value="1"/>
</dbReference>
<feature type="transmembrane region" description="Helical" evidence="12">
    <location>
        <begin position="7"/>
        <end position="26"/>
    </location>
</feature>